<evidence type="ECO:0000313" key="9">
    <source>
        <dbReference type="Proteomes" id="UP000289650"/>
    </source>
</evidence>
<dbReference type="GO" id="GO:0046872">
    <property type="term" value="F:metal ion binding"/>
    <property type="evidence" value="ECO:0007669"/>
    <property type="project" value="UniProtKB-KW"/>
</dbReference>
<dbReference type="InterPro" id="IPR045886">
    <property type="entry name" value="ThiF/MoeB/HesA"/>
</dbReference>
<dbReference type="PANTHER" id="PTHR43267">
    <property type="entry name" value="TRNA THREONYLCARBAMOYLADENOSINE DEHYDRATASE"/>
    <property type="match status" value="1"/>
</dbReference>
<keyword evidence="5" id="KW-0482">Metalloprotease</keyword>
<evidence type="ECO:0000256" key="3">
    <source>
        <dbReference type="ARBA" id="ARBA00022801"/>
    </source>
</evidence>
<dbReference type="Gene3D" id="3.40.140.10">
    <property type="entry name" value="Cytidine Deaminase, domain 2"/>
    <property type="match status" value="1"/>
</dbReference>
<evidence type="ECO:0000259" key="7">
    <source>
        <dbReference type="Pfam" id="PF14464"/>
    </source>
</evidence>
<dbReference type="Pfam" id="PF14464">
    <property type="entry name" value="Prok-JAB"/>
    <property type="match status" value="1"/>
</dbReference>
<evidence type="ECO:0000256" key="4">
    <source>
        <dbReference type="ARBA" id="ARBA00022833"/>
    </source>
</evidence>
<dbReference type="SUPFAM" id="SSF102712">
    <property type="entry name" value="JAB1/MPN domain"/>
    <property type="match status" value="1"/>
</dbReference>
<evidence type="ECO:0000256" key="2">
    <source>
        <dbReference type="ARBA" id="ARBA00022723"/>
    </source>
</evidence>
<dbReference type="RefSeq" id="WP_129515451.1">
    <property type="nucleotide sequence ID" value="NZ_QWEX01000002.1"/>
</dbReference>
<dbReference type="AlphaFoldDB" id="A0A4Q2ADM2"/>
<dbReference type="InterPro" id="IPR035985">
    <property type="entry name" value="Ubiquitin-activating_enz"/>
</dbReference>
<dbReference type="GO" id="GO:0016616">
    <property type="term" value="F:oxidoreductase activity, acting on the CH-OH group of donors, NAD or NADP as acceptor"/>
    <property type="evidence" value="ECO:0007669"/>
    <property type="project" value="UniProtKB-ARBA"/>
</dbReference>
<dbReference type="PROSITE" id="PS00065">
    <property type="entry name" value="D_2_HYDROXYACID_DH_1"/>
    <property type="match status" value="1"/>
</dbReference>
<keyword evidence="2" id="KW-0479">Metal-binding</keyword>
<dbReference type="GO" id="GO:0008641">
    <property type="term" value="F:ubiquitin-like modifier activating enzyme activity"/>
    <property type="evidence" value="ECO:0007669"/>
    <property type="project" value="InterPro"/>
</dbReference>
<dbReference type="GO" id="GO:0006508">
    <property type="term" value="P:proteolysis"/>
    <property type="evidence" value="ECO:0007669"/>
    <property type="project" value="UniProtKB-KW"/>
</dbReference>
<dbReference type="GO" id="GO:0061504">
    <property type="term" value="P:cyclic threonylcarbamoyladenosine biosynthetic process"/>
    <property type="evidence" value="ECO:0007669"/>
    <property type="project" value="TreeGrafter"/>
</dbReference>
<dbReference type="Pfam" id="PF00899">
    <property type="entry name" value="ThiF"/>
    <property type="match status" value="1"/>
</dbReference>
<dbReference type="GO" id="GO:0008237">
    <property type="term" value="F:metallopeptidase activity"/>
    <property type="evidence" value="ECO:0007669"/>
    <property type="project" value="UniProtKB-KW"/>
</dbReference>
<dbReference type="InterPro" id="IPR028090">
    <property type="entry name" value="JAB_dom_prok"/>
</dbReference>
<dbReference type="OrthoDB" id="8763200at2"/>
<feature type="domain" description="THIF-type NAD/FAD binding fold" evidence="6">
    <location>
        <begin position="334"/>
        <end position="445"/>
    </location>
</feature>
<dbReference type="GO" id="GO:0061503">
    <property type="term" value="F:tRNA threonylcarbamoyladenosine dehydratase"/>
    <property type="evidence" value="ECO:0007669"/>
    <property type="project" value="TreeGrafter"/>
</dbReference>
<keyword evidence="4" id="KW-0862">Zinc</keyword>
<dbReference type="Gene3D" id="3.40.50.720">
    <property type="entry name" value="NAD(P)-binding Rossmann-like Domain"/>
    <property type="match status" value="1"/>
</dbReference>
<dbReference type="SUPFAM" id="SSF69572">
    <property type="entry name" value="Activating enzymes of the ubiquitin-like proteins"/>
    <property type="match status" value="1"/>
</dbReference>
<evidence type="ECO:0000313" key="8">
    <source>
        <dbReference type="EMBL" id="RXV67812.1"/>
    </source>
</evidence>
<dbReference type="Proteomes" id="UP000289650">
    <property type="component" value="Unassembled WGS sequence"/>
</dbReference>
<proteinExistence type="predicted"/>
<evidence type="ECO:0000259" key="6">
    <source>
        <dbReference type="Pfam" id="PF00899"/>
    </source>
</evidence>
<comment type="caution">
    <text evidence="8">The sequence shown here is derived from an EMBL/GenBank/DDBJ whole genome shotgun (WGS) entry which is preliminary data.</text>
</comment>
<feature type="domain" description="JAB" evidence="7">
    <location>
        <begin position="627"/>
        <end position="732"/>
    </location>
</feature>
<protein>
    <submittedName>
        <fullName evidence="8">Uncharacterized protein</fullName>
    </submittedName>
</protein>
<dbReference type="PANTHER" id="PTHR43267:SF1">
    <property type="entry name" value="TRNA THREONYLCARBAMOYLADENOSINE DEHYDRATASE"/>
    <property type="match status" value="1"/>
</dbReference>
<keyword evidence="1" id="KW-0645">Protease</keyword>
<reference evidence="8 9" key="1">
    <citation type="submission" date="2018-08" db="EMBL/GenBank/DDBJ databases">
        <title>Mountain-cultivated ginseng endophyte, Burkholderia stabilis and its activity against ginseng root rot disease.</title>
        <authorList>
            <person name="Tapan Kumar M."/>
            <person name="Bae H."/>
            <person name="Shanmugam G."/>
            <person name="Jeon J."/>
        </authorList>
    </citation>
    <scope>NUCLEOTIDE SEQUENCE [LARGE SCALE GENOMIC DNA]</scope>
    <source>
        <strain evidence="8 9">EB159</strain>
    </source>
</reference>
<dbReference type="InterPro" id="IPR032865">
    <property type="entry name" value="Prok-E2_A"/>
</dbReference>
<evidence type="ECO:0000256" key="1">
    <source>
        <dbReference type="ARBA" id="ARBA00022670"/>
    </source>
</evidence>
<dbReference type="EMBL" id="QWEX01000002">
    <property type="protein sequence ID" value="RXV67812.1"/>
    <property type="molecule type" value="Genomic_DNA"/>
</dbReference>
<sequence>MRSTGQSWAFEQLEDIVERSNGALEIVAITEPTQEGGYLTISISVTCSGYTKVENGIPLRPRERLLMWIPSQFPLDIPSLGFAHSNYGKFPHVQWGHSICLYQSVETEWQPGDGMFGFVQRMDEWLRAAAANQLNPVGLPLHPPVAYHDEQALVVVPTINTPVPTPPWWAGYAKIIRENDVCVELGDWIGYKDVASEDRVAPAILLPGDMPFEYPESFVELKLVLEERGISLDIVRLLLTLGVLRNPNDKPLVFVLGAAMRGVAGGELRQHLAAWSIKAEDVLALRTAVLARTDDDPVDERFFNEWAAQAVINWCSVLEDRPEIVMPRDTGTSAEQWRGRRVAILGCGALGSMVAMLLARAGVKTLMLYDKAVVKPGVIVRQVFSRRQIGFGKAAATRANVQSIDPRIEAVARSWNIVRALGKADTTQTLLDADVIINATASVRVAAALEHRLRDWPRKHPPVVSMAIGHQADCGLMTLARTRGPGIALDLDRRLKLELANSPNAGQLFDEFWPAEPRTSRLFQPEPGCSDPTFVGSAADIAILTGRMLNVASEWLTNDDDEHAYGFGMHVSRTPHTRADVPSEVEYAWISDDVLHDSRHGYQIRLAPSAKSAMLGWMRKSERQLGPALETGGVLYGEIDSFLKVIWVTVASGPPPDSVASRNEFICGTLGVAETNEKLAAHSRGSVSFVGMWHTHPGAEPDPSYVDRNAMTRLFSDTDFQGHHFMMLIIGGSSKSPLIAGNLFGRNE</sequence>
<evidence type="ECO:0000256" key="5">
    <source>
        <dbReference type="ARBA" id="ARBA00023049"/>
    </source>
</evidence>
<keyword evidence="3" id="KW-0378">Hydrolase</keyword>
<gene>
    <name evidence="8" type="ORF">D1006_21490</name>
</gene>
<name>A0A4Q2ADM2_9BURK</name>
<dbReference type="Pfam" id="PF14457">
    <property type="entry name" value="Prok-E2_A"/>
    <property type="match status" value="1"/>
</dbReference>
<accession>A0A4Q2ADM2</accession>
<organism evidence="8 9">
    <name type="scientific">Burkholderia stabilis</name>
    <dbReference type="NCBI Taxonomy" id="95485"/>
    <lineage>
        <taxon>Bacteria</taxon>
        <taxon>Pseudomonadati</taxon>
        <taxon>Pseudomonadota</taxon>
        <taxon>Betaproteobacteria</taxon>
        <taxon>Burkholderiales</taxon>
        <taxon>Burkholderiaceae</taxon>
        <taxon>Burkholderia</taxon>
        <taxon>Burkholderia cepacia complex</taxon>
    </lineage>
</organism>
<dbReference type="InterPro" id="IPR029752">
    <property type="entry name" value="D-isomer_DH_CS1"/>
</dbReference>
<dbReference type="InterPro" id="IPR000594">
    <property type="entry name" value="ThiF_NAD_FAD-bd"/>
</dbReference>